<keyword evidence="7 12" id="KW-0560">Oxidoreductase</keyword>
<evidence type="ECO:0000256" key="12">
    <source>
        <dbReference type="RuleBase" id="RU003862"/>
    </source>
</evidence>
<protein>
    <recommendedName>
        <fullName evidence="12">Methylenetetrahydrofolate reductase</fullName>
        <ecNumber evidence="12">1.5.1.54</ecNumber>
    </recommendedName>
</protein>
<evidence type="ECO:0000256" key="1">
    <source>
        <dbReference type="ARBA" id="ARBA00001974"/>
    </source>
</evidence>
<dbReference type="PANTHER" id="PTHR45754">
    <property type="entry name" value="METHYLENETETRAHYDROFOLATE REDUCTASE"/>
    <property type="match status" value="1"/>
</dbReference>
<sequence length="292" mass="31745">MNNAFEKMLPNFSFEIFPPKRTGSLESVYGTVDALASLHPDLISVTYGAGGSNRDNTIEIASTIQNRYMLPAVAHLTCVGSSLEQTDALLAELKEKGVRTILALRGDRRADADFGDGYFKHAAELVAHIKKNYDFRVLGACYPEKHPEAPSLEADIAHLKEKVDAGVDALITQLFLNNDDFYRFRDLAQKAGINVPIIAGIMPITQASMLDKVVSLCGASVPPAVRRFVDAYGHNAEAIREAGIAYAASQIVDLLASGVEGIHIYSMNKAGVTRQIAQNIHGILYSLRVKKS</sequence>
<evidence type="ECO:0000313" key="13">
    <source>
        <dbReference type="EMBL" id="MST55195.1"/>
    </source>
</evidence>
<evidence type="ECO:0000256" key="9">
    <source>
        <dbReference type="ARBA" id="ARBA00023167"/>
    </source>
</evidence>
<evidence type="ECO:0000256" key="4">
    <source>
        <dbReference type="ARBA" id="ARBA00022605"/>
    </source>
</evidence>
<evidence type="ECO:0000256" key="6">
    <source>
        <dbReference type="ARBA" id="ARBA00022827"/>
    </source>
</evidence>
<dbReference type="AlphaFoldDB" id="A0A6L5YAM5"/>
<dbReference type="InterPro" id="IPR029041">
    <property type="entry name" value="FAD-linked_oxidoreductase-like"/>
</dbReference>
<keyword evidence="5 12" id="KW-0285">Flavoprotein</keyword>
<organism evidence="13 14">
    <name type="scientific">Pyramidobacter porci</name>
    <dbReference type="NCBI Taxonomy" id="2605789"/>
    <lineage>
        <taxon>Bacteria</taxon>
        <taxon>Thermotogati</taxon>
        <taxon>Synergistota</taxon>
        <taxon>Synergistia</taxon>
        <taxon>Synergistales</taxon>
        <taxon>Dethiosulfovibrionaceae</taxon>
        <taxon>Pyramidobacter</taxon>
    </lineage>
</organism>
<dbReference type="Pfam" id="PF02219">
    <property type="entry name" value="MTHFR"/>
    <property type="match status" value="1"/>
</dbReference>
<comment type="similarity">
    <text evidence="3 12">Belongs to the methylenetetrahydrofolate reductase family.</text>
</comment>
<dbReference type="InterPro" id="IPR004620">
    <property type="entry name" value="MTHF_reductase_bac"/>
</dbReference>
<evidence type="ECO:0000256" key="5">
    <source>
        <dbReference type="ARBA" id="ARBA00022630"/>
    </source>
</evidence>
<evidence type="ECO:0000256" key="2">
    <source>
        <dbReference type="ARBA" id="ARBA00004777"/>
    </source>
</evidence>
<keyword evidence="9" id="KW-0486">Methionine biosynthesis</keyword>
<comment type="pathway">
    <text evidence="2 12">One-carbon metabolism; tetrahydrofolate interconversion.</text>
</comment>
<evidence type="ECO:0000256" key="8">
    <source>
        <dbReference type="ARBA" id="ARBA00023027"/>
    </source>
</evidence>
<evidence type="ECO:0000256" key="10">
    <source>
        <dbReference type="ARBA" id="ARBA00034478"/>
    </source>
</evidence>
<dbReference type="EMBL" id="VUNH01000003">
    <property type="protein sequence ID" value="MST55195.1"/>
    <property type="molecule type" value="Genomic_DNA"/>
</dbReference>
<dbReference type="CDD" id="cd00537">
    <property type="entry name" value="MTHFR"/>
    <property type="match status" value="1"/>
</dbReference>
<dbReference type="Proteomes" id="UP000473699">
    <property type="component" value="Unassembled WGS sequence"/>
</dbReference>
<dbReference type="GO" id="GO:0035999">
    <property type="term" value="P:tetrahydrofolate interconversion"/>
    <property type="evidence" value="ECO:0007669"/>
    <property type="project" value="UniProtKB-UniPathway"/>
</dbReference>
<reference evidence="13 14" key="1">
    <citation type="submission" date="2019-08" db="EMBL/GenBank/DDBJ databases">
        <title>In-depth cultivation of the pig gut microbiome towards novel bacterial diversity and tailored functional studies.</title>
        <authorList>
            <person name="Wylensek D."/>
            <person name="Hitch T.C.A."/>
            <person name="Clavel T."/>
        </authorList>
    </citation>
    <scope>NUCLEOTIDE SEQUENCE [LARGE SCALE GENOMIC DNA]</scope>
    <source>
        <strain evidence="13 14">SM-530-WT-4B</strain>
    </source>
</reference>
<comment type="caution">
    <text evidence="13">The sequence shown here is derived from an EMBL/GenBank/DDBJ whole genome shotgun (WGS) entry which is preliminary data.</text>
</comment>
<dbReference type="NCBIfam" id="TIGR00676">
    <property type="entry name" value="fadh2"/>
    <property type="match status" value="1"/>
</dbReference>
<name>A0A6L5YAM5_9BACT</name>
<evidence type="ECO:0000256" key="3">
    <source>
        <dbReference type="ARBA" id="ARBA00006743"/>
    </source>
</evidence>
<dbReference type="InterPro" id="IPR003171">
    <property type="entry name" value="Mehydrof_redctse-like"/>
</dbReference>
<dbReference type="RefSeq" id="WP_154528296.1">
    <property type="nucleotide sequence ID" value="NZ_VUNH01000003.1"/>
</dbReference>
<dbReference type="SUPFAM" id="SSF51730">
    <property type="entry name" value="FAD-linked oxidoreductase"/>
    <property type="match status" value="1"/>
</dbReference>
<comment type="catalytic activity">
    <reaction evidence="11">
        <text>(6S)-5-methyl-5,6,7,8-tetrahydrofolate + NAD(+) = (6R)-5,10-methylene-5,6,7,8-tetrahydrofolate + NADH + H(+)</text>
        <dbReference type="Rhea" id="RHEA:19821"/>
        <dbReference type="ChEBI" id="CHEBI:15378"/>
        <dbReference type="ChEBI" id="CHEBI:15636"/>
        <dbReference type="ChEBI" id="CHEBI:18608"/>
        <dbReference type="ChEBI" id="CHEBI:57540"/>
        <dbReference type="ChEBI" id="CHEBI:57945"/>
        <dbReference type="EC" id="1.5.1.54"/>
    </reaction>
    <physiologicalReaction direction="right-to-left" evidence="11">
        <dbReference type="Rhea" id="RHEA:19823"/>
    </physiologicalReaction>
</comment>
<dbReference type="EC" id="1.5.1.54" evidence="12"/>
<dbReference type="GO" id="GO:0005829">
    <property type="term" value="C:cytosol"/>
    <property type="evidence" value="ECO:0007669"/>
    <property type="project" value="InterPro"/>
</dbReference>
<keyword evidence="4" id="KW-0028">Amino-acid biosynthesis</keyword>
<evidence type="ECO:0000313" key="14">
    <source>
        <dbReference type="Proteomes" id="UP000473699"/>
    </source>
</evidence>
<comment type="pathway">
    <text evidence="10">Amino-acid biosynthesis; L-methionine biosynthesis via de novo pathway.</text>
</comment>
<dbReference type="Gene3D" id="3.20.20.220">
    <property type="match status" value="1"/>
</dbReference>
<evidence type="ECO:0000256" key="7">
    <source>
        <dbReference type="ARBA" id="ARBA00023002"/>
    </source>
</evidence>
<dbReference type="GO" id="GO:0071949">
    <property type="term" value="F:FAD binding"/>
    <property type="evidence" value="ECO:0007669"/>
    <property type="project" value="TreeGrafter"/>
</dbReference>
<keyword evidence="6 12" id="KW-0274">FAD</keyword>
<evidence type="ECO:0000256" key="11">
    <source>
        <dbReference type="ARBA" id="ARBA00048628"/>
    </source>
</evidence>
<comment type="cofactor">
    <cofactor evidence="1 12">
        <name>FAD</name>
        <dbReference type="ChEBI" id="CHEBI:57692"/>
    </cofactor>
</comment>
<dbReference type="GO" id="GO:0106312">
    <property type="term" value="F:methylenetetrahydrofolate reductase (NADH) activity"/>
    <property type="evidence" value="ECO:0007669"/>
    <property type="project" value="UniProtKB-EC"/>
</dbReference>
<dbReference type="UniPathway" id="UPA00193"/>
<proteinExistence type="inferred from homology"/>
<keyword evidence="8" id="KW-0520">NAD</keyword>
<dbReference type="GO" id="GO:0009086">
    <property type="term" value="P:methionine biosynthetic process"/>
    <property type="evidence" value="ECO:0007669"/>
    <property type="project" value="UniProtKB-KW"/>
</dbReference>
<dbReference type="PANTHER" id="PTHR45754:SF3">
    <property type="entry name" value="METHYLENETETRAHYDROFOLATE REDUCTASE (NADPH)"/>
    <property type="match status" value="1"/>
</dbReference>
<accession>A0A6L5YAM5</accession>
<keyword evidence="14" id="KW-1185">Reference proteome</keyword>
<gene>
    <name evidence="13" type="primary">metF</name>
    <name evidence="13" type="ORF">FYJ74_03950</name>
</gene>